<keyword evidence="2" id="KW-1185">Reference proteome</keyword>
<protein>
    <submittedName>
        <fullName evidence="1">Polyketide cyclase/dehydrase/lipid transport protein</fullName>
    </submittedName>
</protein>
<accession>A0A316A537</accession>
<reference evidence="1 2" key="1">
    <citation type="submission" date="2018-03" db="EMBL/GenBank/DDBJ databases">
        <title>Genomic Encyclopedia of Archaeal and Bacterial Type Strains, Phase II (KMG-II): from individual species to whole genera.</title>
        <authorList>
            <person name="Goeker M."/>
        </authorList>
    </citation>
    <scope>NUCLEOTIDE SEQUENCE [LARGE SCALE GENOMIC DNA]</scope>
    <source>
        <strain evidence="1 2">DSM 44889</strain>
    </source>
</reference>
<dbReference type="InterPro" id="IPR023393">
    <property type="entry name" value="START-like_dom_sf"/>
</dbReference>
<dbReference type="RefSeq" id="WP_211319574.1">
    <property type="nucleotide sequence ID" value="NZ_QGDQ01000018.1"/>
</dbReference>
<dbReference type="SUPFAM" id="SSF55961">
    <property type="entry name" value="Bet v1-like"/>
    <property type="match status" value="1"/>
</dbReference>
<evidence type="ECO:0000313" key="2">
    <source>
        <dbReference type="Proteomes" id="UP000245469"/>
    </source>
</evidence>
<name>A0A316A537_9ACTN</name>
<proteinExistence type="predicted"/>
<dbReference type="EMBL" id="QGDQ01000018">
    <property type="protein sequence ID" value="PWJ52673.1"/>
    <property type="molecule type" value="Genomic_DNA"/>
</dbReference>
<gene>
    <name evidence="1" type="ORF">BXY45_11844</name>
</gene>
<dbReference type="Proteomes" id="UP000245469">
    <property type="component" value="Unassembled WGS sequence"/>
</dbReference>
<evidence type="ECO:0000313" key="1">
    <source>
        <dbReference type="EMBL" id="PWJ52673.1"/>
    </source>
</evidence>
<dbReference type="Gene3D" id="3.30.530.20">
    <property type="match status" value="1"/>
</dbReference>
<organism evidence="1 2">
    <name type="scientific">Quadrisphaera granulorum</name>
    <dbReference type="NCBI Taxonomy" id="317664"/>
    <lineage>
        <taxon>Bacteria</taxon>
        <taxon>Bacillati</taxon>
        <taxon>Actinomycetota</taxon>
        <taxon>Actinomycetes</taxon>
        <taxon>Kineosporiales</taxon>
        <taxon>Kineosporiaceae</taxon>
        <taxon>Quadrisphaera</taxon>
    </lineage>
</organism>
<dbReference type="CDD" id="cd07812">
    <property type="entry name" value="SRPBCC"/>
    <property type="match status" value="1"/>
</dbReference>
<dbReference type="AlphaFoldDB" id="A0A316A537"/>
<sequence>MTPTPPTAPIGVPGCALGAAVLASGAVDSTATTVRQAQDDGGDDDVSVRERWLPASPEAVWEQLADGWRYADFVVGSAHVRRVDPGWPRPGTSIHPVVGAWPLLRRGRTTSEEVGAPHRLVLTARSWPLGGARVVFDLLPRDGGTLVRLTEDAVEGPGRLVPRPLRDPLISARNTETLRRLEDLAVGRKHR</sequence>
<comment type="caution">
    <text evidence="1">The sequence shown here is derived from an EMBL/GenBank/DDBJ whole genome shotgun (WGS) entry which is preliminary data.</text>
</comment>